<dbReference type="SMART" id="SM00490">
    <property type="entry name" value="HELICc"/>
    <property type="match status" value="1"/>
</dbReference>
<dbReference type="InterPro" id="IPR008812">
    <property type="entry name" value="Ran_GTP-bd-rel"/>
</dbReference>
<feature type="compositionally biased region" description="Polar residues" evidence="4">
    <location>
        <begin position="407"/>
        <end position="417"/>
    </location>
</feature>
<feature type="compositionally biased region" description="Low complexity" evidence="4">
    <location>
        <begin position="1756"/>
        <end position="1769"/>
    </location>
</feature>
<evidence type="ECO:0000256" key="1">
    <source>
        <dbReference type="ARBA" id="ARBA00022741"/>
    </source>
</evidence>
<feature type="region of interest" description="Disordered" evidence="4">
    <location>
        <begin position="939"/>
        <end position="963"/>
    </location>
</feature>
<dbReference type="GO" id="GO:0005634">
    <property type="term" value="C:nucleus"/>
    <property type="evidence" value="ECO:0007669"/>
    <property type="project" value="TreeGrafter"/>
</dbReference>
<dbReference type="Pfam" id="PF00176">
    <property type="entry name" value="SNF2-rel_dom"/>
    <property type="match status" value="1"/>
</dbReference>
<evidence type="ECO:0000256" key="2">
    <source>
        <dbReference type="ARBA" id="ARBA00022801"/>
    </source>
</evidence>
<feature type="region of interest" description="Disordered" evidence="4">
    <location>
        <begin position="1521"/>
        <end position="1558"/>
    </location>
</feature>
<keyword evidence="8" id="KW-1185">Reference proteome</keyword>
<protein>
    <submittedName>
        <fullName evidence="7">Snf2 family helicase</fullName>
    </submittedName>
</protein>
<dbReference type="InterPro" id="IPR001650">
    <property type="entry name" value="Helicase_C-like"/>
</dbReference>
<dbReference type="Pfam" id="PF00271">
    <property type="entry name" value="Helicase_C"/>
    <property type="match status" value="1"/>
</dbReference>
<keyword evidence="1" id="KW-0547">Nucleotide-binding</keyword>
<dbReference type="SMART" id="SM00487">
    <property type="entry name" value="DEXDc"/>
    <property type="match status" value="1"/>
</dbReference>
<reference evidence="7" key="1">
    <citation type="submission" date="2023-01" db="EMBL/GenBank/DDBJ databases">
        <title>Colletotrichum chrysophilum M932 genome sequence.</title>
        <authorList>
            <person name="Baroncelli R."/>
        </authorList>
    </citation>
    <scope>NUCLEOTIDE SEQUENCE</scope>
    <source>
        <strain evidence="7">M932</strain>
    </source>
</reference>
<dbReference type="PROSITE" id="PS51194">
    <property type="entry name" value="HELICASE_CTER"/>
    <property type="match status" value="1"/>
</dbReference>
<feature type="region of interest" description="Disordered" evidence="4">
    <location>
        <begin position="470"/>
        <end position="511"/>
    </location>
</feature>
<dbReference type="InterPro" id="IPR027417">
    <property type="entry name" value="P-loop_NTPase"/>
</dbReference>
<dbReference type="EMBL" id="JAQOWY010000695">
    <property type="protein sequence ID" value="KAK1839275.1"/>
    <property type="molecule type" value="Genomic_DNA"/>
</dbReference>
<dbReference type="GO" id="GO:0006281">
    <property type="term" value="P:DNA repair"/>
    <property type="evidence" value="ECO:0007669"/>
    <property type="project" value="TreeGrafter"/>
</dbReference>
<dbReference type="InterPro" id="IPR049730">
    <property type="entry name" value="SNF2/RAD54-like_C"/>
</dbReference>
<evidence type="ECO:0000256" key="4">
    <source>
        <dbReference type="SAM" id="MobiDB-lite"/>
    </source>
</evidence>
<evidence type="ECO:0000259" key="5">
    <source>
        <dbReference type="PROSITE" id="PS51192"/>
    </source>
</evidence>
<feature type="compositionally biased region" description="Acidic residues" evidence="4">
    <location>
        <begin position="470"/>
        <end position="485"/>
    </location>
</feature>
<dbReference type="GO" id="GO:0005524">
    <property type="term" value="F:ATP binding"/>
    <property type="evidence" value="ECO:0007669"/>
    <property type="project" value="UniProtKB-KW"/>
</dbReference>
<dbReference type="InterPro" id="IPR014001">
    <property type="entry name" value="Helicase_ATP-bd"/>
</dbReference>
<evidence type="ECO:0000313" key="8">
    <source>
        <dbReference type="Proteomes" id="UP001243330"/>
    </source>
</evidence>
<dbReference type="PROSITE" id="PS51192">
    <property type="entry name" value="HELICASE_ATP_BIND_1"/>
    <property type="match status" value="1"/>
</dbReference>
<feature type="compositionally biased region" description="Acidic residues" evidence="4">
    <location>
        <begin position="939"/>
        <end position="949"/>
    </location>
</feature>
<comment type="caution">
    <text evidence="7">The sequence shown here is derived from an EMBL/GenBank/DDBJ whole genome shotgun (WGS) entry which is preliminary data.</text>
</comment>
<keyword evidence="7" id="KW-0347">Helicase</keyword>
<dbReference type="Gene3D" id="3.40.50.300">
    <property type="entry name" value="P-loop containing nucleotide triphosphate hydrolases"/>
    <property type="match status" value="2"/>
</dbReference>
<gene>
    <name evidence="7" type="ORF">CCHR01_18101</name>
</gene>
<proteinExistence type="predicted"/>
<organism evidence="7 8">
    <name type="scientific">Colletotrichum chrysophilum</name>
    <dbReference type="NCBI Taxonomy" id="1836956"/>
    <lineage>
        <taxon>Eukaryota</taxon>
        <taxon>Fungi</taxon>
        <taxon>Dikarya</taxon>
        <taxon>Ascomycota</taxon>
        <taxon>Pezizomycotina</taxon>
        <taxon>Sordariomycetes</taxon>
        <taxon>Hypocreomycetidae</taxon>
        <taxon>Glomerellales</taxon>
        <taxon>Glomerellaceae</taxon>
        <taxon>Colletotrichum</taxon>
        <taxon>Colletotrichum gloeosporioides species complex</taxon>
    </lineage>
</organism>
<feature type="region of interest" description="Disordered" evidence="4">
    <location>
        <begin position="1402"/>
        <end position="1507"/>
    </location>
</feature>
<dbReference type="GO" id="GO:0016787">
    <property type="term" value="F:hydrolase activity"/>
    <property type="evidence" value="ECO:0007669"/>
    <property type="project" value="UniProtKB-KW"/>
</dbReference>
<sequence length="1794" mass="200058">MDALLAKLGAQAMNMAIRSGIALTSTYAFSQCSRLMKTVDDRAVRSELKKLQKTLDSNIKVVSPAIDLVEFKSGRGNAFLESALPLAKGLHQDIIALGRRVEQAAEAGEAPHAAVRRSIDGEQQLAELKAIINDMKDLLARIDRDIPLLHMAITASGESLNSSMSPSISPSRLLQAGMFLTFGDTQYAADPSRPVQIGPAFTLSLYMLFIGHAAPHPKDRLEKLETHPSTPQKPPRSPLGVSTEAYGFEEGDRKPVWQEVIHKARVRLCRTPMDHIFDANKGFRAGRTRGQTFGESHPFGPSRPMGQHNEYAYHLEIIEDLDDGRVHDELDAHAAAYDDISCAGIRESIPIHQIAKIFYADTGRILNIGSDGLDNNPVLLLKRDILAKPPSQVQEEMMAYSDDPASRTASETGSSFGDQDEQDDIDRQLREESAALDTLEELPKSPMTPLTRQFPSHLDPEWIALEVFEEDEAESSETEDEEFVEEGGKFLGVSPTTSAATPPAANSRRARSSLDSRLVAQIQNMSMQSSSPVRDVRTPPHPYTQDLAHRTMDNTDSFVQRSPFGAVTTSLSLMEMLIRLTSLQEFQQASHLTIHDHILTFFLEETSTTGLRGEEQLRARTEAKRRVKFAAYESLVKKPSADFCFRPRSNITLEEQANISKSPCKQPPLSIPVGEDQSRCSYKTIMVNQRHPVKGPLRPINPNDDSHSSGSREVSKTSTPSKQAHGTQSSSARPQSRGTASLDPDSLSSRFDAMRVSTTPKGKPPPNATNMSARRTPPPQRSDSPDVVEITSVDFKQPSSSRPSSKESQPSQYEQSMLHSEALESFFSDTKRHDPFHPSSSPRPVFGHPTKIVSSLKQKAAGIFNERTSRPEHHRAQQVSVPAVPLYQDQKPAPLTLYSSIGPDANPSTYRPTGNFGDADFYTDPAKASADLKALLEGGMEDDEEEDQEKQDTEKDGKDGSMEGLKVKLLPHQVEGVEWMKGRELGPVKRGKVPKGGILADDMGLGKTLQTIALILSNQKPSKGEKGYKKHFDGIEKTTLVVAPLALIRQWESEIKEKVVKSHGLKVCVHHGPQRTKRFKDLALYDVVVTTYQVLVSEWGHSSEDENGAKAGCFGLHWWRVVLDEAHTIKNRNAKSTKACYALRSEYRWCLSGTPMQNNLEELQSLIKFLRIKPYDDLKEWKEQIEKPLKNGKGHVAIRRLHSLLRCFMKRRTKEILKEEGALNPGGKPTKEGEKSSTGFKVTERKVVTVATAFSPAERRFYDRLEARADESIERMLKGKVDYANALVLLLRLRQACNHPKLVEGKLDKDKDALSTDAGQKNVSADIDALADMFGGMGIVTKTCGICGRDLPKDIAKSGQDTCQECYDDLAYFKEHETPRRKKPKYRKGKLGKVKKIVEQSLVADDEDESPQKPKSRRPRQRNVVMDSDDEEAEGDWLVPEDQQGQLRMGKAGGEEDENAEGGGDWIGSEDSRHGSEDEDDGSNLDSFVVKDDGVKPEDVDDSLVSDDSLPSIAAIASQLDEKYRSSQSSEADSKSDSEEDTGVDESEVYSDRDSRYKPNGQVSQILASAKIRQMMQLLHKETDEHKFIVFSQFTSMMDLVEPFFRKEGLKFTRYDGSMKNDEREASLHRLRNDKNTRILLCSLKCGSLGLNLTAATRVIILEPFWNPFVEEQAIDRVHRLTQTVDVVVYKLTVEKTVEERILQLQEKKRLLAETAIEGGMKKDAFKLGFKEIMDLFRRDDSHGAGAENHDNYVDQSRSTSVRTSRQGSPEIGMLQKARKAPKKAEHEMFGRRW</sequence>
<dbReference type="Gene3D" id="3.40.50.10810">
    <property type="entry name" value="Tandem AAA-ATPase domain"/>
    <property type="match status" value="1"/>
</dbReference>
<feature type="compositionally biased region" description="Acidic residues" evidence="4">
    <location>
        <begin position="1538"/>
        <end position="1549"/>
    </location>
</feature>
<feature type="domain" description="Helicase ATP-binding" evidence="5">
    <location>
        <begin position="988"/>
        <end position="1173"/>
    </location>
</feature>
<feature type="region of interest" description="Disordered" evidence="4">
    <location>
        <begin position="688"/>
        <end position="816"/>
    </location>
</feature>
<dbReference type="Proteomes" id="UP001243330">
    <property type="component" value="Unassembled WGS sequence"/>
</dbReference>
<dbReference type="InterPro" id="IPR050628">
    <property type="entry name" value="SNF2_RAD54_helicase_TF"/>
</dbReference>
<dbReference type="CDD" id="cd18008">
    <property type="entry name" value="DEXDc_SHPRH-like"/>
    <property type="match status" value="1"/>
</dbReference>
<accession>A0AAD9A2B3</accession>
<dbReference type="FunFam" id="3.40.50.10810:FF:000053">
    <property type="entry name" value="SNF2 family helicase/ATPase, putative"/>
    <property type="match status" value="1"/>
</dbReference>
<feature type="compositionally biased region" description="Low complexity" evidence="4">
    <location>
        <begin position="797"/>
        <end position="812"/>
    </location>
</feature>
<feature type="compositionally biased region" description="Polar residues" evidence="4">
    <location>
        <begin position="708"/>
        <end position="739"/>
    </location>
</feature>
<dbReference type="PANTHER" id="PTHR45626">
    <property type="entry name" value="TRANSCRIPTION TERMINATION FACTOR 2-RELATED"/>
    <property type="match status" value="1"/>
</dbReference>
<dbReference type="SUPFAM" id="SSF52540">
    <property type="entry name" value="P-loop containing nucleoside triphosphate hydrolases"/>
    <property type="match status" value="2"/>
</dbReference>
<evidence type="ECO:0000259" key="6">
    <source>
        <dbReference type="PROSITE" id="PS51194"/>
    </source>
</evidence>
<dbReference type="Pfam" id="PF05508">
    <property type="entry name" value="Ran-binding"/>
    <property type="match status" value="1"/>
</dbReference>
<dbReference type="CDD" id="cd18793">
    <property type="entry name" value="SF2_C_SNF"/>
    <property type="match status" value="1"/>
</dbReference>
<feature type="compositionally biased region" description="Basic and acidic residues" evidence="4">
    <location>
        <begin position="950"/>
        <end position="961"/>
    </location>
</feature>
<feature type="compositionally biased region" description="Basic and acidic residues" evidence="4">
    <location>
        <begin position="1489"/>
        <end position="1498"/>
    </location>
</feature>
<dbReference type="GO" id="GO:0004386">
    <property type="term" value="F:helicase activity"/>
    <property type="evidence" value="ECO:0007669"/>
    <property type="project" value="UniProtKB-KW"/>
</dbReference>
<feature type="region of interest" description="Disordered" evidence="4">
    <location>
        <begin position="223"/>
        <end position="243"/>
    </location>
</feature>
<dbReference type="InterPro" id="IPR038718">
    <property type="entry name" value="SNF2-like_sf"/>
</dbReference>
<evidence type="ECO:0000256" key="3">
    <source>
        <dbReference type="ARBA" id="ARBA00022840"/>
    </source>
</evidence>
<feature type="compositionally biased region" description="Basic and acidic residues" evidence="4">
    <location>
        <begin position="1783"/>
        <end position="1794"/>
    </location>
</feature>
<dbReference type="PANTHER" id="PTHR45626:SF14">
    <property type="entry name" value="ATP-DEPENDENT DNA HELICASE (EUROFUNG)"/>
    <property type="match status" value="1"/>
</dbReference>
<dbReference type="GO" id="GO:0008094">
    <property type="term" value="F:ATP-dependent activity, acting on DNA"/>
    <property type="evidence" value="ECO:0007669"/>
    <property type="project" value="TreeGrafter"/>
</dbReference>
<feature type="region of interest" description="Disordered" evidence="4">
    <location>
        <begin position="392"/>
        <end position="424"/>
    </location>
</feature>
<feature type="region of interest" description="Disordered" evidence="4">
    <location>
        <begin position="1745"/>
        <end position="1794"/>
    </location>
</feature>
<name>A0AAD9A2B3_9PEZI</name>
<keyword evidence="3" id="KW-0067">ATP-binding</keyword>
<evidence type="ECO:0000313" key="7">
    <source>
        <dbReference type="EMBL" id="KAK1839275.1"/>
    </source>
</evidence>
<keyword evidence="2" id="KW-0378">Hydrolase</keyword>
<feature type="domain" description="Helicase C-terminal" evidence="6">
    <location>
        <begin position="1571"/>
        <end position="1718"/>
    </location>
</feature>
<dbReference type="InterPro" id="IPR000330">
    <property type="entry name" value="SNF2_N"/>
</dbReference>
<feature type="compositionally biased region" description="Low complexity" evidence="4">
    <location>
        <begin position="494"/>
        <end position="507"/>
    </location>
</feature>